<dbReference type="AlphaFoldDB" id="A0A5Q0CE40"/>
<protein>
    <submittedName>
        <fullName evidence="1">ROK family protein</fullName>
    </submittedName>
</protein>
<dbReference type="Proteomes" id="UP000326881">
    <property type="component" value="Plasmid unnamed"/>
</dbReference>
<dbReference type="EMBL" id="CP043499">
    <property type="protein sequence ID" value="QFY64056.1"/>
    <property type="molecule type" value="Genomic_DNA"/>
</dbReference>
<evidence type="ECO:0000313" key="2">
    <source>
        <dbReference type="Proteomes" id="UP000326881"/>
    </source>
</evidence>
<keyword evidence="1" id="KW-0614">Plasmid</keyword>
<reference evidence="1 2" key="1">
    <citation type="submission" date="2019-08" db="EMBL/GenBank/DDBJ databases">
        <title>Prosopis cineraria nodule microbiome.</title>
        <authorList>
            <person name="Ali R."/>
            <person name="Chaluvadi S.R."/>
            <person name="Wang X."/>
        </authorList>
    </citation>
    <scope>NUCLEOTIDE SEQUENCE [LARGE SCALE GENOMIC DNA]</scope>
    <source>
        <strain evidence="1 2">BG7</strain>
        <plasmid evidence="1 2">unnamed</plasmid>
    </source>
</reference>
<dbReference type="InterPro" id="IPR043129">
    <property type="entry name" value="ATPase_NBD"/>
</dbReference>
<organism evidence="1 2">
    <name type="scientific">Rhizobium grahamii</name>
    <dbReference type="NCBI Taxonomy" id="1120045"/>
    <lineage>
        <taxon>Bacteria</taxon>
        <taxon>Pseudomonadati</taxon>
        <taxon>Pseudomonadota</taxon>
        <taxon>Alphaproteobacteria</taxon>
        <taxon>Hyphomicrobiales</taxon>
        <taxon>Rhizobiaceae</taxon>
        <taxon>Rhizobium/Agrobacterium group</taxon>
        <taxon>Rhizobium</taxon>
    </lineage>
</organism>
<gene>
    <name evidence="1" type="ORF">FZ934_21565</name>
</gene>
<dbReference type="OrthoDB" id="849313at2"/>
<dbReference type="SUPFAM" id="SSF53067">
    <property type="entry name" value="Actin-like ATPase domain"/>
    <property type="match status" value="1"/>
</dbReference>
<keyword evidence="2" id="KW-1185">Reference proteome</keyword>
<dbReference type="Gene3D" id="3.30.420.40">
    <property type="match status" value="2"/>
</dbReference>
<name>A0A5Q0CE40_9HYPH</name>
<accession>A0A5Q0CE40</accession>
<geneLocation type="plasmid" evidence="1 2">
    <name>unnamed</name>
</geneLocation>
<sequence length="228" mass="24583">MDQANQNTTRVLVVDVGGSNIKIYAPGVDERKMKSGPDFSAQHAVEAVQELASGIEFDVVSIGYPGPVRDNRPLGEPANLGGGWDRFDFTAALGKPAKIVNDALMQAIGSYEGGRLLFLGLGTGLGSAMIIANVAQPLELAHLPYKKDGTFEDHVGKRGFKANGPKKWKKDVFDVVARLKAALQPDYIVIGGGQVDKLDELPEGCRRGDNRLAFQGGLRLWQNEQLVL</sequence>
<evidence type="ECO:0000313" key="1">
    <source>
        <dbReference type="EMBL" id="QFY64056.1"/>
    </source>
</evidence>
<dbReference type="KEGG" id="rgr:FZ934_21565"/>
<proteinExistence type="predicted"/>